<dbReference type="AlphaFoldDB" id="A0A1R2CGD7"/>
<name>A0A1R2CGD7_9CILI</name>
<feature type="repeat" description="RCC1" evidence="1">
    <location>
        <begin position="129"/>
        <end position="178"/>
    </location>
</feature>
<dbReference type="PANTHER" id="PTHR45982:SF1">
    <property type="entry name" value="REGULATOR OF CHROMOSOME CONDENSATION"/>
    <property type="match status" value="1"/>
</dbReference>
<dbReference type="InterPro" id="IPR000408">
    <property type="entry name" value="Reg_chr_condens"/>
</dbReference>
<dbReference type="SUPFAM" id="SSF50985">
    <property type="entry name" value="RCC1/BLIP-II"/>
    <property type="match status" value="1"/>
</dbReference>
<feature type="coiled-coil region" evidence="2">
    <location>
        <begin position="313"/>
        <end position="347"/>
    </location>
</feature>
<dbReference type="InterPro" id="IPR051553">
    <property type="entry name" value="Ran_GTPase-activating"/>
</dbReference>
<gene>
    <name evidence="3" type="ORF">SteCoe_10077</name>
</gene>
<protein>
    <submittedName>
        <fullName evidence="3">Uncharacterized protein</fullName>
    </submittedName>
</protein>
<feature type="coiled-coil region" evidence="2">
    <location>
        <begin position="376"/>
        <end position="431"/>
    </location>
</feature>
<dbReference type="PANTHER" id="PTHR45982">
    <property type="entry name" value="REGULATOR OF CHROMOSOME CONDENSATION"/>
    <property type="match status" value="1"/>
</dbReference>
<evidence type="ECO:0000313" key="3">
    <source>
        <dbReference type="EMBL" id="OMJ88088.1"/>
    </source>
</evidence>
<feature type="coiled-coil region" evidence="2">
    <location>
        <begin position="240"/>
        <end position="279"/>
    </location>
</feature>
<dbReference type="PROSITE" id="PS50012">
    <property type="entry name" value="RCC1_3"/>
    <property type="match status" value="3"/>
</dbReference>
<dbReference type="Gene3D" id="2.130.10.30">
    <property type="entry name" value="Regulator of chromosome condensation 1/beta-lactamase-inhibitor protein II"/>
    <property type="match status" value="1"/>
</dbReference>
<dbReference type="InterPro" id="IPR009091">
    <property type="entry name" value="RCC1/BLIP-II"/>
</dbReference>
<organism evidence="3 4">
    <name type="scientific">Stentor coeruleus</name>
    <dbReference type="NCBI Taxonomy" id="5963"/>
    <lineage>
        <taxon>Eukaryota</taxon>
        <taxon>Sar</taxon>
        <taxon>Alveolata</taxon>
        <taxon>Ciliophora</taxon>
        <taxon>Postciliodesmatophora</taxon>
        <taxon>Heterotrichea</taxon>
        <taxon>Heterotrichida</taxon>
        <taxon>Stentoridae</taxon>
        <taxon>Stentor</taxon>
    </lineage>
</organism>
<evidence type="ECO:0000256" key="2">
    <source>
        <dbReference type="SAM" id="Coils"/>
    </source>
</evidence>
<proteinExistence type="predicted"/>
<evidence type="ECO:0000313" key="4">
    <source>
        <dbReference type="Proteomes" id="UP000187209"/>
    </source>
</evidence>
<keyword evidence="2" id="KW-0175">Coiled coil</keyword>
<reference evidence="3 4" key="1">
    <citation type="submission" date="2016-11" db="EMBL/GenBank/DDBJ databases">
        <title>The macronuclear genome of Stentor coeruleus: a giant cell with tiny introns.</title>
        <authorList>
            <person name="Slabodnick M."/>
            <person name="Ruby J.G."/>
            <person name="Reiff S.B."/>
            <person name="Swart E.C."/>
            <person name="Gosai S."/>
            <person name="Prabakaran S."/>
            <person name="Witkowska E."/>
            <person name="Larue G.E."/>
            <person name="Fisher S."/>
            <person name="Freeman R.M."/>
            <person name="Gunawardena J."/>
            <person name="Chu W."/>
            <person name="Stover N.A."/>
            <person name="Gregory B.D."/>
            <person name="Nowacki M."/>
            <person name="Derisi J."/>
            <person name="Roy S.W."/>
            <person name="Marshall W.F."/>
            <person name="Sood P."/>
        </authorList>
    </citation>
    <scope>NUCLEOTIDE SEQUENCE [LARGE SCALE GENOMIC DNA]</scope>
    <source>
        <strain evidence="3">WM001</strain>
    </source>
</reference>
<evidence type="ECO:0000256" key="1">
    <source>
        <dbReference type="PROSITE-ProRule" id="PRU00235"/>
    </source>
</evidence>
<dbReference type="OrthoDB" id="310865at2759"/>
<dbReference type="Proteomes" id="UP000187209">
    <property type="component" value="Unassembled WGS sequence"/>
</dbReference>
<keyword evidence="4" id="KW-1185">Reference proteome</keyword>
<feature type="repeat" description="RCC1" evidence="1">
    <location>
        <begin position="76"/>
        <end position="128"/>
    </location>
</feature>
<sequence length="618" mass="71341">MEQHDFVAGPNGLCEKCGKTRKECTSINEVYATGLAETPGLHVNKAIVFFEQIPENCTVQQIACSKYNSFILSTAGKIYSWGETTNALGRILEKRDDAKFPKLIFDLRNKFIVQICCGETHVLALDFEKTTYSWGFNKFGQLGHGDLIDRNVPTKIEALKSIVKISAAANFSYSVSENGRVYAWGDNKNFQLGQIADDQGLKQSKFLSPRLIENCPWDKSVDIEVVGGNTSNYFYRSQNAKNASDGINSLEAKRLQLENEELKRKVEFLKKKVAILEEELYKNNPDMNPLYGVNQDTALQEMQALLRNNIEAALDIEKNIKDYDIEILKLTKEVQELETVISELDSKEANYWDEIESKDNDLIQLHSKKTRDLGKIEEIKNKKDTIQDYIKTIENTRNTYYSELTVKQDLLEDANKSKSSLELELIDSQKKEMLYKQMISSREKEIQRVYFDKKQENVEHDIISLLKIHEALKEASLENIAKSLSSSSIKDYIKMSNDLLERILGETGNLRFEAKKSPLKNMHNLWDVLEENIKLRKTINDYTEGLIFQTSSQLAVYFDQYEDDETKGLFFSAYDYAKKVLKIGGLKVKEEDYRIFRRPKENNIIAKRSEQRRKWRFC</sequence>
<accession>A0A1R2CGD7</accession>
<comment type="caution">
    <text evidence="3">The sequence shown here is derived from an EMBL/GenBank/DDBJ whole genome shotgun (WGS) entry which is preliminary data.</text>
</comment>
<feature type="repeat" description="RCC1" evidence="1">
    <location>
        <begin position="179"/>
        <end position="238"/>
    </location>
</feature>
<dbReference type="Pfam" id="PF00415">
    <property type="entry name" value="RCC1"/>
    <property type="match status" value="3"/>
</dbReference>
<dbReference type="EMBL" id="MPUH01000160">
    <property type="protein sequence ID" value="OMJ88088.1"/>
    <property type="molecule type" value="Genomic_DNA"/>
</dbReference>